<dbReference type="PIRSF" id="PIRSF004954">
    <property type="entry name" value="Radical_SAM"/>
    <property type="match status" value="1"/>
</dbReference>
<dbReference type="GO" id="GO:0003824">
    <property type="term" value="F:catalytic activity"/>
    <property type="evidence" value="ECO:0007669"/>
    <property type="project" value="InterPro"/>
</dbReference>
<dbReference type="InterPro" id="IPR007197">
    <property type="entry name" value="rSAM"/>
</dbReference>
<dbReference type="InterPro" id="IPR005909">
    <property type="entry name" value="RaSEA"/>
</dbReference>
<gene>
    <name evidence="2" type="ORF">CA85_39580</name>
</gene>
<evidence type="ECO:0000259" key="1">
    <source>
        <dbReference type="SMART" id="SM00729"/>
    </source>
</evidence>
<dbReference type="SFLD" id="SFLDS00029">
    <property type="entry name" value="Radical_SAM"/>
    <property type="match status" value="1"/>
</dbReference>
<dbReference type="RefSeq" id="WP_146392850.1">
    <property type="nucleotide sequence ID" value="NZ_SJPK01000011.1"/>
</dbReference>
<dbReference type="Proteomes" id="UP000318053">
    <property type="component" value="Unassembled WGS sequence"/>
</dbReference>
<accession>A0A5C5XBG9</accession>
<dbReference type="AlphaFoldDB" id="A0A5C5XBG9"/>
<dbReference type="OrthoDB" id="273870at2"/>
<sequence length="306" mass="34120">MHIDPHAQGEPRAYGVSVEHEPIGEHLTRPTLTLLLTARRCPVECVFCDLWRHNHAEPTPRGSIPQQIAAAIDSLSSPVSSWSIKLYNGGNFTDPQSIPPADWPAIAELCDPFERVIVENHATMCGDRLLRFHDLLRSKLEVAIGLETSDPNVLARQKKKMTLEDFAQAAEFLRGNDITLRCFVMLQLPYADPERCVGDAVRAVQHAADAGAGFVAIIPTRSDTVEMQQIVASGEFVPPRLRQLETALRESLAWGHAQRLHCVVTADTWDIETVRHCPDCQASRIANIEKMNLTQQPRPLTRCSCR</sequence>
<organism evidence="2 3">
    <name type="scientific">Allorhodopirellula solitaria</name>
    <dbReference type="NCBI Taxonomy" id="2527987"/>
    <lineage>
        <taxon>Bacteria</taxon>
        <taxon>Pseudomonadati</taxon>
        <taxon>Planctomycetota</taxon>
        <taxon>Planctomycetia</taxon>
        <taxon>Pirellulales</taxon>
        <taxon>Pirellulaceae</taxon>
        <taxon>Allorhodopirellula</taxon>
    </lineage>
</organism>
<reference evidence="2 3" key="1">
    <citation type="submission" date="2019-02" db="EMBL/GenBank/DDBJ databases">
        <title>Deep-cultivation of Planctomycetes and their phenomic and genomic characterization uncovers novel biology.</title>
        <authorList>
            <person name="Wiegand S."/>
            <person name="Jogler M."/>
            <person name="Boedeker C."/>
            <person name="Pinto D."/>
            <person name="Vollmers J."/>
            <person name="Rivas-Marin E."/>
            <person name="Kohn T."/>
            <person name="Peeters S.H."/>
            <person name="Heuer A."/>
            <person name="Rast P."/>
            <person name="Oberbeckmann S."/>
            <person name="Bunk B."/>
            <person name="Jeske O."/>
            <person name="Meyerdierks A."/>
            <person name="Storesund J.E."/>
            <person name="Kallscheuer N."/>
            <person name="Luecker S."/>
            <person name="Lage O.M."/>
            <person name="Pohl T."/>
            <person name="Merkel B.J."/>
            <person name="Hornburger P."/>
            <person name="Mueller R.-W."/>
            <person name="Bruemmer F."/>
            <person name="Labrenz M."/>
            <person name="Spormann A.M."/>
            <person name="Op Den Camp H."/>
            <person name="Overmann J."/>
            <person name="Amann R."/>
            <person name="Jetten M.S.M."/>
            <person name="Mascher T."/>
            <person name="Medema M.H."/>
            <person name="Devos D.P."/>
            <person name="Kaster A.-K."/>
            <person name="Ovreas L."/>
            <person name="Rohde M."/>
            <person name="Galperin M.Y."/>
            <person name="Jogler C."/>
        </authorList>
    </citation>
    <scope>NUCLEOTIDE SEQUENCE [LARGE SCALE GENOMIC DNA]</scope>
    <source>
        <strain evidence="2 3">CA85</strain>
    </source>
</reference>
<proteinExistence type="predicted"/>
<name>A0A5C5XBG9_9BACT</name>
<evidence type="ECO:0000313" key="3">
    <source>
        <dbReference type="Proteomes" id="UP000318053"/>
    </source>
</evidence>
<evidence type="ECO:0000313" key="2">
    <source>
        <dbReference type="EMBL" id="TWT59262.1"/>
    </source>
</evidence>
<dbReference type="SUPFAM" id="SSF102114">
    <property type="entry name" value="Radical SAM enzymes"/>
    <property type="match status" value="1"/>
</dbReference>
<dbReference type="Pfam" id="PF04055">
    <property type="entry name" value="Radical_SAM"/>
    <property type="match status" value="1"/>
</dbReference>
<protein>
    <recommendedName>
        <fullName evidence="1">Elp3/MiaA/NifB-like radical SAM core domain-containing protein</fullName>
    </recommendedName>
</protein>
<dbReference type="EMBL" id="SJPK01000011">
    <property type="protein sequence ID" value="TWT59262.1"/>
    <property type="molecule type" value="Genomic_DNA"/>
</dbReference>
<keyword evidence="3" id="KW-1185">Reference proteome</keyword>
<dbReference type="GO" id="GO:0051536">
    <property type="term" value="F:iron-sulfur cluster binding"/>
    <property type="evidence" value="ECO:0007669"/>
    <property type="project" value="InterPro"/>
</dbReference>
<comment type="caution">
    <text evidence="2">The sequence shown here is derived from an EMBL/GenBank/DDBJ whole genome shotgun (WGS) entry which is preliminary data.</text>
</comment>
<dbReference type="SMART" id="SM00729">
    <property type="entry name" value="Elp3"/>
    <property type="match status" value="1"/>
</dbReference>
<feature type="domain" description="Elp3/MiaA/NifB-like radical SAM core" evidence="1">
    <location>
        <begin position="31"/>
        <end position="250"/>
    </location>
</feature>
<dbReference type="InterPro" id="IPR006638">
    <property type="entry name" value="Elp3/MiaA/NifB-like_rSAM"/>
</dbReference>
<dbReference type="InterPro" id="IPR058240">
    <property type="entry name" value="rSAM_sf"/>
</dbReference>